<comment type="caution">
    <text evidence="1">The sequence shown here is derived from an EMBL/GenBank/DDBJ whole genome shotgun (WGS) entry which is preliminary data.</text>
</comment>
<dbReference type="OrthoDB" id="7031058at2"/>
<evidence type="ECO:0000313" key="1">
    <source>
        <dbReference type="EMBL" id="TLX64639.1"/>
    </source>
</evidence>
<accession>A0A5R9QHC2</accession>
<name>A0A5R9QHC2_9GAMM</name>
<proteinExistence type="predicted"/>
<gene>
    <name evidence="1" type="ORF">DN820_04225</name>
</gene>
<keyword evidence="2" id="KW-1185">Reference proteome</keyword>
<dbReference type="Proteomes" id="UP000306753">
    <property type="component" value="Unassembled WGS sequence"/>
</dbReference>
<protein>
    <submittedName>
        <fullName evidence="1">Uncharacterized protein</fullName>
    </submittedName>
</protein>
<evidence type="ECO:0000313" key="2">
    <source>
        <dbReference type="Proteomes" id="UP000306753"/>
    </source>
</evidence>
<sequence>MSLPLTTSKDIGMRKDLVRLRMEMHRQQLLYNAQPLSHPLQMVRNMASRRSASSGSGSGKTPLMIATTIGLSLFGRRLGRFGRLAKLALAIYPLVKGGKMLARKH</sequence>
<dbReference type="EMBL" id="QLAG01000004">
    <property type="protein sequence ID" value="TLX64639.1"/>
    <property type="molecule type" value="Genomic_DNA"/>
</dbReference>
<dbReference type="RefSeq" id="WP_138407564.1">
    <property type="nucleotide sequence ID" value="NZ_QLAE01000007.1"/>
</dbReference>
<dbReference type="AlphaFoldDB" id="A0A5R9QHC2"/>
<organism evidence="1 2">
    <name type="scientific">Stutzerimonas nosocomialis</name>
    <dbReference type="NCBI Taxonomy" id="1056496"/>
    <lineage>
        <taxon>Bacteria</taxon>
        <taxon>Pseudomonadati</taxon>
        <taxon>Pseudomonadota</taxon>
        <taxon>Gammaproteobacteria</taxon>
        <taxon>Pseudomonadales</taxon>
        <taxon>Pseudomonadaceae</taxon>
        <taxon>Stutzerimonas</taxon>
    </lineage>
</organism>
<reference evidence="1 2" key="1">
    <citation type="journal article" date="2017" name="Eur. J. Clin. Microbiol. Infect. Dis.">
        <title>Uncommonly isolated clinical Pseudomonas: identification and phylogenetic assignation.</title>
        <authorList>
            <person name="Mulet M."/>
            <person name="Gomila M."/>
            <person name="Ramirez A."/>
            <person name="Cardew S."/>
            <person name="Moore E.R."/>
            <person name="Lalucat J."/>
            <person name="Garcia-Valdes E."/>
        </authorList>
    </citation>
    <scope>NUCLEOTIDE SEQUENCE [LARGE SCALE GENOMIC DNA]</scope>
    <source>
        <strain evidence="1 2">SD129</strain>
    </source>
</reference>